<keyword evidence="1" id="KW-1185">Reference proteome</keyword>
<name>A0A6P8AP07_PYRGI</name>
<dbReference type="AlphaFoldDB" id="A0A6P8AP07"/>
<reference evidence="2" key="3">
    <citation type="submission" date="2025-08" db="UniProtKB">
        <authorList>
            <consortium name="RefSeq"/>
        </authorList>
    </citation>
    <scope>IDENTIFICATION</scope>
    <source>
        <strain evidence="2">NI907</strain>
    </source>
</reference>
<sequence length="95" mass="10912">MMLRPMLLPFDYREDEEPMLLIALLFSLSLSPSLCQRQGPSRGFSSQSVTVYPTHSLVLLGTFFPPLALRTGREAERERGRHTHTHPPRFRCMVV</sequence>
<dbReference type="RefSeq" id="XP_030976646.1">
    <property type="nucleotide sequence ID" value="XM_031131735.1"/>
</dbReference>
<gene>
    <name evidence="2" type="ORF">PgNI_11771</name>
</gene>
<protein>
    <submittedName>
        <fullName evidence="2">Uncharacterized protein</fullName>
    </submittedName>
</protein>
<reference evidence="1 2" key="1">
    <citation type="journal article" date="2019" name="Mol. Biol. Evol.">
        <title>Blast fungal genomes show frequent chromosomal changes, gene gains and losses, and effector gene turnover.</title>
        <authorList>
            <person name="Gomez Luciano L.B."/>
            <person name="Jason Tsai I."/>
            <person name="Chuma I."/>
            <person name="Tosa Y."/>
            <person name="Chen Y.H."/>
            <person name="Li J.Y."/>
            <person name="Li M.Y."/>
            <person name="Jade Lu M.Y."/>
            <person name="Nakayashiki H."/>
            <person name="Li W.H."/>
        </authorList>
    </citation>
    <scope>NUCLEOTIDE SEQUENCE [LARGE SCALE GENOMIC DNA]</scope>
    <source>
        <strain evidence="1 2">NI907</strain>
    </source>
</reference>
<organism evidence="1 2">
    <name type="scientific">Pyricularia grisea</name>
    <name type="common">Crabgrass-specific blast fungus</name>
    <name type="synonym">Magnaporthe grisea</name>
    <dbReference type="NCBI Taxonomy" id="148305"/>
    <lineage>
        <taxon>Eukaryota</taxon>
        <taxon>Fungi</taxon>
        <taxon>Dikarya</taxon>
        <taxon>Ascomycota</taxon>
        <taxon>Pezizomycotina</taxon>
        <taxon>Sordariomycetes</taxon>
        <taxon>Sordariomycetidae</taxon>
        <taxon>Magnaporthales</taxon>
        <taxon>Pyriculariaceae</taxon>
        <taxon>Pyricularia</taxon>
    </lineage>
</organism>
<dbReference type="Proteomes" id="UP000515153">
    <property type="component" value="Chromosome V"/>
</dbReference>
<evidence type="ECO:0000313" key="2">
    <source>
        <dbReference type="RefSeq" id="XP_030976646.1"/>
    </source>
</evidence>
<dbReference type="GeneID" id="41966640"/>
<dbReference type="KEGG" id="pgri:PgNI_11771"/>
<accession>A0A6P8AP07</accession>
<reference evidence="2" key="2">
    <citation type="submission" date="2019-10" db="EMBL/GenBank/DDBJ databases">
        <authorList>
            <consortium name="NCBI Genome Project"/>
        </authorList>
    </citation>
    <scope>NUCLEOTIDE SEQUENCE</scope>
    <source>
        <strain evidence="2">NI907</strain>
    </source>
</reference>
<proteinExistence type="predicted"/>
<evidence type="ECO:0000313" key="1">
    <source>
        <dbReference type="Proteomes" id="UP000515153"/>
    </source>
</evidence>